<keyword evidence="8" id="KW-0963">Cytoplasm</keyword>
<accession>A0AAX2J7J3</accession>
<dbReference type="NCBIfam" id="TIGR00516">
    <property type="entry name" value="acpS"/>
    <property type="match status" value="1"/>
</dbReference>
<sequence length="127" mass="14153">MILGIGNDIVEITRIEKAISNEKFKKRVYTEKEIEITEKKGSKAASYAGRFSAKEAISKALGTGVRDFNLTDIEILNDELGKPYVVFKNILKDKMAGMRMEISISHSKEYATAVAVMFKRSAEDGSK</sequence>
<evidence type="ECO:0000256" key="4">
    <source>
        <dbReference type="ARBA" id="ARBA00022832"/>
    </source>
</evidence>
<dbReference type="KEGG" id="ful:C4N20_09010"/>
<evidence type="ECO:0000256" key="2">
    <source>
        <dbReference type="ARBA" id="ARBA00022679"/>
    </source>
</evidence>
<keyword evidence="6 8" id="KW-0443">Lipid metabolism</keyword>
<dbReference type="SUPFAM" id="SSF56214">
    <property type="entry name" value="4'-phosphopantetheinyl transferase"/>
    <property type="match status" value="1"/>
</dbReference>
<dbReference type="Gene3D" id="3.90.470.20">
    <property type="entry name" value="4'-phosphopantetheinyl transferase domain"/>
    <property type="match status" value="1"/>
</dbReference>
<dbReference type="GO" id="GO:0005737">
    <property type="term" value="C:cytoplasm"/>
    <property type="evidence" value="ECO:0007669"/>
    <property type="project" value="UniProtKB-SubCell"/>
</dbReference>
<comment type="function">
    <text evidence="8">Transfers the 4'-phosphopantetheine moiety from coenzyme A to a Ser of acyl-carrier-protein.</text>
</comment>
<dbReference type="AlphaFoldDB" id="A0AAX2J7J3"/>
<keyword evidence="3 8" id="KW-0479">Metal-binding</keyword>
<name>A0AAX2J7J3_9FUSO</name>
<keyword evidence="2 8" id="KW-0808">Transferase</keyword>
<feature type="binding site" evidence="8">
    <location>
        <position position="8"/>
    </location>
    <ligand>
        <name>Mg(2+)</name>
        <dbReference type="ChEBI" id="CHEBI:18420"/>
    </ligand>
</feature>
<evidence type="ECO:0000256" key="5">
    <source>
        <dbReference type="ARBA" id="ARBA00022842"/>
    </source>
</evidence>
<evidence type="ECO:0000256" key="6">
    <source>
        <dbReference type="ARBA" id="ARBA00023098"/>
    </source>
</evidence>
<dbReference type="EMBL" id="LS483487">
    <property type="protein sequence ID" value="SQI99985.1"/>
    <property type="molecule type" value="Genomic_DNA"/>
</dbReference>
<dbReference type="InterPro" id="IPR004568">
    <property type="entry name" value="Ppantetheine-prot_Trfase_dom"/>
</dbReference>
<dbReference type="NCBIfam" id="TIGR00556">
    <property type="entry name" value="pantethn_trn"/>
    <property type="match status" value="1"/>
</dbReference>
<dbReference type="InterPro" id="IPR002582">
    <property type="entry name" value="ACPS"/>
</dbReference>
<evidence type="ECO:0000256" key="3">
    <source>
        <dbReference type="ARBA" id="ARBA00022723"/>
    </source>
</evidence>
<keyword evidence="1 8" id="KW-0444">Lipid biosynthesis</keyword>
<evidence type="ECO:0000256" key="7">
    <source>
        <dbReference type="ARBA" id="ARBA00023160"/>
    </source>
</evidence>
<keyword evidence="7 8" id="KW-0275">Fatty acid biosynthesis</keyword>
<dbReference type="GO" id="GO:0008897">
    <property type="term" value="F:holo-[acyl-carrier-protein] synthase activity"/>
    <property type="evidence" value="ECO:0007669"/>
    <property type="project" value="UniProtKB-UniRule"/>
</dbReference>
<proteinExistence type="inferred from homology"/>
<comment type="subcellular location">
    <subcellularLocation>
        <location evidence="8">Cytoplasm</location>
    </subcellularLocation>
</comment>
<organism evidence="10 11">
    <name type="scientific">Fusobacterium ulcerans</name>
    <dbReference type="NCBI Taxonomy" id="861"/>
    <lineage>
        <taxon>Bacteria</taxon>
        <taxon>Fusobacteriati</taxon>
        <taxon>Fusobacteriota</taxon>
        <taxon>Fusobacteriia</taxon>
        <taxon>Fusobacteriales</taxon>
        <taxon>Fusobacteriaceae</taxon>
        <taxon>Fusobacterium</taxon>
    </lineage>
</organism>
<dbReference type="EC" id="2.7.8.7" evidence="8"/>
<keyword evidence="5 8" id="KW-0460">Magnesium</keyword>
<dbReference type="GO" id="GO:0006633">
    <property type="term" value="P:fatty acid biosynthetic process"/>
    <property type="evidence" value="ECO:0007669"/>
    <property type="project" value="UniProtKB-UniRule"/>
</dbReference>
<comment type="cofactor">
    <cofactor evidence="8">
        <name>Mg(2+)</name>
        <dbReference type="ChEBI" id="CHEBI:18420"/>
    </cofactor>
</comment>
<feature type="binding site" evidence="8">
    <location>
        <position position="55"/>
    </location>
    <ligand>
        <name>Mg(2+)</name>
        <dbReference type="ChEBI" id="CHEBI:18420"/>
    </ligand>
</feature>
<protein>
    <recommendedName>
        <fullName evidence="8">Holo-[acyl-carrier-protein] synthase</fullName>
        <shortName evidence="8">Holo-ACP synthase</shortName>
        <ecNumber evidence="8">2.7.8.7</ecNumber>
    </recommendedName>
    <alternativeName>
        <fullName evidence="8">4'-phosphopantetheinyl transferase AcpS</fullName>
    </alternativeName>
</protein>
<dbReference type="Pfam" id="PF01648">
    <property type="entry name" value="ACPS"/>
    <property type="match status" value="1"/>
</dbReference>
<evidence type="ECO:0000256" key="8">
    <source>
        <dbReference type="HAMAP-Rule" id="MF_00101"/>
    </source>
</evidence>
<evidence type="ECO:0000256" key="1">
    <source>
        <dbReference type="ARBA" id="ARBA00022516"/>
    </source>
</evidence>
<dbReference type="GeneID" id="78454948"/>
<comment type="catalytic activity">
    <reaction evidence="8">
        <text>apo-[ACP] + CoA = holo-[ACP] + adenosine 3',5'-bisphosphate + H(+)</text>
        <dbReference type="Rhea" id="RHEA:12068"/>
        <dbReference type="Rhea" id="RHEA-COMP:9685"/>
        <dbReference type="Rhea" id="RHEA-COMP:9690"/>
        <dbReference type="ChEBI" id="CHEBI:15378"/>
        <dbReference type="ChEBI" id="CHEBI:29999"/>
        <dbReference type="ChEBI" id="CHEBI:57287"/>
        <dbReference type="ChEBI" id="CHEBI:58343"/>
        <dbReference type="ChEBI" id="CHEBI:64479"/>
        <dbReference type="EC" id="2.7.8.7"/>
    </reaction>
</comment>
<dbReference type="InterPro" id="IPR037143">
    <property type="entry name" value="4-PPantetheinyl_Trfase_dom_sf"/>
</dbReference>
<evidence type="ECO:0000313" key="10">
    <source>
        <dbReference type="EMBL" id="SQI99985.1"/>
    </source>
</evidence>
<dbReference type="GO" id="GO:0000287">
    <property type="term" value="F:magnesium ion binding"/>
    <property type="evidence" value="ECO:0007669"/>
    <property type="project" value="UniProtKB-UniRule"/>
</dbReference>
<dbReference type="Proteomes" id="UP000249008">
    <property type="component" value="Chromosome 1"/>
</dbReference>
<comment type="similarity">
    <text evidence="8">Belongs to the P-Pant transferase superfamily. AcpS family.</text>
</comment>
<dbReference type="RefSeq" id="WP_005979227.1">
    <property type="nucleotide sequence ID" value="NZ_CABKNW010000004.1"/>
</dbReference>
<reference evidence="10 11" key="1">
    <citation type="submission" date="2018-06" db="EMBL/GenBank/DDBJ databases">
        <authorList>
            <consortium name="Pathogen Informatics"/>
            <person name="Doyle S."/>
        </authorList>
    </citation>
    <scope>NUCLEOTIDE SEQUENCE [LARGE SCALE GENOMIC DNA]</scope>
    <source>
        <strain evidence="10 11">NCTC12112</strain>
    </source>
</reference>
<dbReference type="HAMAP" id="MF_00101">
    <property type="entry name" value="AcpS"/>
    <property type="match status" value="1"/>
</dbReference>
<feature type="domain" description="4'-phosphopantetheinyl transferase" evidence="9">
    <location>
        <begin position="4"/>
        <end position="114"/>
    </location>
</feature>
<dbReference type="InterPro" id="IPR008278">
    <property type="entry name" value="4-PPantetheinyl_Trfase_dom"/>
</dbReference>
<gene>
    <name evidence="8 10" type="primary">acpS</name>
    <name evidence="10" type="ORF">NCTC12112_00353</name>
</gene>
<evidence type="ECO:0000313" key="11">
    <source>
        <dbReference type="Proteomes" id="UP000249008"/>
    </source>
</evidence>
<evidence type="ECO:0000259" key="9">
    <source>
        <dbReference type="Pfam" id="PF01648"/>
    </source>
</evidence>
<keyword evidence="4 8" id="KW-0276">Fatty acid metabolism</keyword>